<reference evidence="2" key="1">
    <citation type="journal article" date="2011" name="MBio">
        <title>Novel metabolic attributes of the genus Cyanothece, comprising a group of unicellular nitrogen-fixing Cyanobacteria.</title>
        <authorList>
            <person name="Bandyopadhyay A."/>
            <person name="Elvitigala T."/>
            <person name="Welsh E."/>
            <person name="Stockel J."/>
            <person name="Liberton M."/>
            <person name="Min H."/>
            <person name="Sherman L.A."/>
            <person name="Pakrasi H.B."/>
        </authorList>
    </citation>
    <scope>NUCLEOTIDE SEQUENCE [LARGE SCALE GENOMIC DNA]</scope>
    <source>
        <strain evidence="2">PCC 7822</strain>
    </source>
</reference>
<organism evidence="1 2">
    <name type="scientific">Gloeothece verrucosa (strain PCC 7822)</name>
    <name type="common">Cyanothece sp. (strain PCC 7822)</name>
    <dbReference type="NCBI Taxonomy" id="497965"/>
    <lineage>
        <taxon>Bacteria</taxon>
        <taxon>Bacillati</taxon>
        <taxon>Cyanobacteriota</taxon>
        <taxon>Cyanophyceae</taxon>
        <taxon>Oscillatoriophycideae</taxon>
        <taxon>Chroococcales</taxon>
        <taxon>Aphanothecaceae</taxon>
        <taxon>Gloeothece</taxon>
        <taxon>Gloeothece verrucosa</taxon>
    </lineage>
</organism>
<dbReference type="Proteomes" id="UP000008206">
    <property type="component" value="Chromosome"/>
</dbReference>
<keyword evidence="2" id="KW-1185">Reference proteome</keyword>
<dbReference type="RefSeq" id="WP_013322449.1">
    <property type="nucleotide sequence ID" value="NC_014501.1"/>
</dbReference>
<accession>E0UFW1</accession>
<name>E0UFW1_GLOV7</name>
<gene>
    <name evidence="1" type="ordered locus">Cyan7822_2368</name>
</gene>
<dbReference type="AlphaFoldDB" id="E0UFW1"/>
<dbReference type="EMBL" id="CP002198">
    <property type="protein sequence ID" value="ADN14344.1"/>
    <property type="molecule type" value="Genomic_DNA"/>
</dbReference>
<proteinExistence type="predicted"/>
<dbReference type="KEGG" id="cyj:Cyan7822_2368"/>
<dbReference type="eggNOG" id="ENOG502ZBCE">
    <property type="taxonomic scope" value="Bacteria"/>
</dbReference>
<evidence type="ECO:0000313" key="2">
    <source>
        <dbReference type="Proteomes" id="UP000008206"/>
    </source>
</evidence>
<dbReference type="HOGENOM" id="CLU_114517_0_0_3"/>
<sequence>MRTQQTLEIRWFNQGKLPANIQQWFDLDCLGKKKQSLDSPEEREDDYLYLPNCQILSFKRREQNLEIKFRVNEFINAQNSDPATSQGNIERWIKLEYNQDILKNIDNFDNYKQQTWIKVKKKRWQRCYKKVNLEICHLQIAQNFWWTMAAEMKENPRNNLQHFKQVISEFSQTYSGQELTAKQSYAYPTWLLESFTGCL</sequence>
<dbReference type="STRING" id="497965.Cyan7822_2368"/>
<protein>
    <submittedName>
        <fullName evidence="1">Uncharacterized protein</fullName>
    </submittedName>
</protein>
<evidence type="ECO:0000313" key="1">
    <source>
        <dbReference type="EMBL" id="ADN14344.1"/>
    </source>
</evidence>
<dbReference type="OrthoDB" id="484666at2"/>